<dbReference type="InterPro" id="IPR004839">
    <property type="entry name" value="Aminotransferase_I/II_large"/>
</dbReference>
<dbReference type="InterPro" id="IPR015422">
    <property type="entry name" value="PyrdxlP-dep_Trfase_small"/>
</dbReference>
<dbReference type="GO" id="GO:0003700">
    <property type="term" value="F:DNA-binding transcription factor activity"/>
    <property type="evidence" value="ECO:0007669"/>
    <property type="project" value="InterPro"/>
</dbReference>
<dbReference type="AlphaFoldDB" id="A0A380GQ64"/>
<protein>
    <submittedName>
        <fullName evidence="8">Bifunctional protein: transcriptional regulator aminotransferase</fullName>
    </submittedName>
</protein>
<reference evidence="8 9" key="1">
    <citation type="submission" date="2018-06" db="EMBL/GenBank/DDBJ databases">
        <authorList>
            <consortium name="Pathogen Informatics"/>
            <person name="Doyle S."/>
        </authorList>
    </citation>
    <scope>NUCLEOTIDE SEQUENCE [LARGE SCALE GENOMIC DNA]</scope>
    <source>
        <strain evidence="8 9">NCTC13834</strain>
    </source>
</reference>
<dbReference type="InterPro" id="IPR036390">
    <property type="entry name" value="WH_DNA-bd_sf"/>
</dbReference>
<evidence type="ECO:0000313" key="9">
    <source>
        <dbReference type="Proteomes" id="UP000254412"/>
    </source>
</evidence>
<keyword evidence="8" id="KW-0808">Transferase</keyword>
<dbReference type="GO" id="GO:0008483">
    <property type="term" value="F:transaminase activity"/>
    <property type="evidence" value="ECO:0007669"/>
    <property type="project" value="UniProtKB-KW"/>
</dbReference>
<evidence type="ECO:0000256" key="3">
    <source>
        <dbReference type="ARBA" id="ARBA00022576"/>
    </source>
</evidence>
<sequence length="476" mass="55110">MFMPKYKRIIDDILLKIHDGDLEVGMKLPSQRNLANHYGVNRSTVIQSLEILQSYGVLESKERDGLYVSNSKWNTYINHNMNWHEYIHNSSSKNNQYFIQRINELEFDESLLRLSTGELSPDLIPNEKFRNIFSKHLTTPLNTNYEHPLGNLNLRSAIVDYVKKRGIQCSEDNICVISGALQGLKLIADGLLIPHSKIIIETPSYINSVHTWHNIRADLKFLPISKIKQQINNIFNVNTQNQNNIFYCIPTLHNPTQNSYTQAEKYKLIQQCKQAHIPIVEDDVYGDLWFEHQRPQPLKSLEDSDNILYISSLSKTVSPGLRVGWIIGKPSVVMHLADLKMQNDYGASSLSQFVATEWLKNPAYHEQHLTHLNRALSIRRDKFLDALNKHFQALGTWTVPQGSYYIWFKLNVPLNMKLLFDSAIRHHILINPGEIYDKNARDYIRFSYSYINIEDIDFALGTLSKLIKNQICNKTN</sequence>
<evidence type="ECO:0000256" key="6">
    <source>
        <dbReference type="ARBA" id="ARBA00023125"/>
    </source>
</evidence>
<dbReference type="Gene3D" id="3.90.1150.10">
    <property type="entry name" value="Aspartate Aminotransferase, domain 1"/>
    <property type="match status" value="1"/>
</dbReference>
<dbReference type="InterPro" id="IPR015424">
    <property type="entry name" value="PyrdxlP-dep_Trfase"/>
</dbReference>
<organism evidence="8 9">
    <name type="scientific">Staphylococcus nepalensis</name>
    <dbReference type="NCBI Taxonomy" id="214473"/>
    <lineage>
        <taxon>Bacteria</taxon>
        <taxon>Bacillati</taxon>
        <taxon>Bacillota</taxon>
        <taxon>Bacilli</taxon>
        <taxon>Bacillales</taxon>
        <taxon>Staphylococcaceae</taxon>
        <taxon>Staphylococcus</taxon>
    </lineage>
</organism>
<proteinExistence type="inferred from homology"/>
<evidence type="ECO:0000256" key="2">
    <source>
        <dbReference type="ARBA" id="ARBA00005384"/>
    </source>
</evidence>
<dbReference type="SUPFAM" id="SSF53383">
    <property type="entry name" value="PLP-dependent transferases"/>
    <property type="match status" value="1"/>
</dbReference>
<keyword evidence="5" id="KW-0805">Transcription regulation</keyword>
<keyword evidence="6" id="KW-0238">DNA-binding</keyword>
<keyword evidence="7" id="KW-0804">Transcription</keyword>
<dbReference type="GO" id="GO:0030170">
    <property type="term" value="F:pyridoxal phosphate binding"/>
    <property type="evidence" value="ECO:0007669"/>
    <property type="project" value="InterPro"/>
</dbReference>
<keyword evidence="4" id="KW-0663">Pyridoxal phosphate</keyword>
<dbReference type="EMBL" id="UHDS01000001">
    <property type="protein sequence ID" value="SUM55893.1"/>
    <property type="molecule type" value="Genomic_DNA"/>
</dbReference>
<evidence type="ECO:0000256" key="1">
    <source>
        <dbReference type="ARBA" id="ARBA00001933"/>
    </source>
</evidence>
<dbReference type="PROSITE" id="PS50949">
    <property type="entry name" value="HTH_GNTR"/>
    <property type="match status" value="1"/>
</dbReference>
<comment type="cofactor">
    <cofactor evidence="1">
        <name>pyridoxal 5'-phosphate</name>
        <dbReference type="ChEBI" id="CHEBI:597326"/>
    </cofactor>
</comment>
<dbReference type="InterPro" id="IPR000524">
    <property type="entry name" value="Tscrpt_reg_HTH_GntR"/>
</dbReference>
<dbReference type="GO" id="GO:0003677">
    <property type="term" value="F:DNA binding"/>
    <property type="evidence" value="ECO:0007669"/>
    <property type="project" value="UniProtKB-KW"/>
</dbReference>
<dbReference type="Pfam" id="PF00155">
    <property type="entry name" value="Aminotran_1_2"/>
    <property type="match status" value="1"/>
</dbReference>
<dbReference type="Gene3D" id="1.10.10.10">
    <property type="entry name" value="Winged helix-like DNA-binding domain superfamily/Winged helix DNA-binding domain"/>
    <property type="match status" value="1"/>
</dbReference>
<name>A0A380GQ64_9STAP</name>
<dbReference type="Gene3D" id="3.40.640.10">
    <property type="entry name" value="Type I PLP-dependent aspartate aminotransferase-like (Major domain)"/>
    <property type="match status" value="1"/>
</dbReference>
<dbReference type="PANTHER" id="PTHR46577:SF2">
    <property type="entry name" value="TRANSCRIPTIONAL REGULATORY PROTEIN"/>
    <property type="match status" value="1"/>
</dbReference>
<dbReference type="CDD" id="cd00609">
    <property type="entry name" value="AAT_like"/>
    <property type="match status" value="1"/>
</dbReference>
<dbReference type="SMART" id="SM00345">
    <property type="entry name" value="HTH_GNTR"/>
    <property type="match status" value="1"/>
</dbReference>
<dbReference type="PANTHER" id="PTHR46577">
    <property type="entry name" value="HTH-TYPE TRANSCRIPTIONAL REGULATORY PROTEIN GABR"/>
    <property type="match status" value="1"/>
</dbReference>
<keyword evidence="3 8" id="KW-0032">Aminotransferase</keyword>
<comment type="similarity">
    <text evidence="2">In the C-terminal section; belongs to the class-I pyridoxal-phosphate-dependent aminotransferase family.</text>
</comment>
<accession>A0A380GQ64</accession>
<dbReference type="PRINTS" id="PR00035">
    <property type="entry name" value="HTHGNTR"/>
</dbReference>
<gene>
    <name evidence="8" type="primary">norG</name>
    <name evidence="8" type="ORF">NCTC13834_02268</name>
</gene>
<dbReference type="InterPro" id="IPR015421">
    <property type="entry name" value="PyrdxlP-dep_Trfase_major"/>
</dbReference>
<dbReference type="InterPro" id="IPR051446">
    <property type="entry name" value="HTH_trans_reg/aminotransferase"/>
</dbReference>
<evidence type="ECO:0000256" key="4">
    <source>
        <dbReference type="ARBA" id="ARBA00022898"/>
    </source>
</evidence>
<dbReference type="Pfam" id="PF00392">
    <property type="entry name" value="GntR"/>
    <property type="match status" value="1"/>
</dbReference>
<dbReference type="SUPFAM" id="SSF46785">
    <property type="entry name" value="Winged helix' DNA-binding domain"/>
    <property type="match status" value="1"/>
</dbReference>
<dbReference type="InterPro" id="IPR036388">
    <property type="entry name" value="WH-like_DNA-bd_sf"/>
</dbReference>
<evidence type="ECO:0000256" key="7">
    <source>
        <dbReference type="ARBA" id="ARBA00023163"/>
    </source>
</evidence>
<evidence type="ECO:0000256" key="5">
    <source>
        <dbReference type="ARBA" id="ARBA00023015"/>
    </source>
</evidence>
<dbReference type="Proteomes" id="UP000254412">
    <property type="component" value="Unassembled WGS sequence"/>
</dbReference>
<dbReference type="CDD" id="cd07377">
    <property type="entry name" value="WHTH_GntR"/>
    <property type="match status" value="1"/>
</dbReference>
<dbReference type="RefSeq" id="WP_103373335.1">
    <property type="nucleotide sequence ID" value="NZ_BMCF01000008.1"/>
</dbReference>
<evidence type="ECO:0000313" key="8">
    <source>
        <dbReference type="EMBL" id="SUM55893.1"/>
    </source>
</evidence>